<proteinExistence type="predicted"/>
<evidence type="ECO:0000313" key="2">
    <source>
        <dbReference type="EMBL" id="MCK0537756.1"/>
    </source>
</evidence>
<gene>
    <name evidence="2" type="ORF">MU846_08540</name>
</gene>
<organism evidence="2 3">
    <name type="scientific">Alcanivorax quisquiliarum</name>
    <dbReference type="NCBI Taxonomy" id="2933565"/>
    <lineage>
        <taxon>Bacteria</taxon>
        <taxon>Pseudomonadati</taxon>
        <taxon>Pseudomonadota</taxon>
        <taxon>Gammaproteobacteria</taxon>
        <taxon>Oceanospirillales</taxon>
        <taxon>Alcanivoracaceae</taxon>
        <taxon>Alcanivorax</taxon>
    </lineage>
</organism>
<accession>A0ABT0E7F1</accession>
<evidence type="ECO:0000259" key="1">
    <source>
        <dbReference type="Pfam" id="PF03551"/>
    </source>
</evidence>
<reference evidence="2" key="1">
    <citation type="submission" date="2022-04" db="EMBL/GenBank/DDBJ databases">
        <title>Alcanivorax sp. CY1518 draft genome sequence.</title>
        <authorList>
            <person name="Zhao G."/>
            <person name="An M."/>
        </authorList>
    </citation>
    <scope>NUCLEOTIDE SEQUENCE</scope>
    <source>
        <strain evidence="2">CY1518</strain>
    </source>
</reference>
<dbReference type="PANTHER" id="PTHR43252">
    <property type="entry name" value="TRANSCRIPTIONAL REGULATOR YQJI"/>
    <property type="match status" value="1"/>
</dbReference>
<dbReference type="InterPro" id="IPR036390">
    <property type="entry name" value="WH_DNA-bd_sf"/>
</dbReference>
<protein>
    <submittedName>
        <fullName evidence="2">PadR family transcriptional regulator</fullName>
    </submittedName>
</protein>
<comment type="caution">
    <text evidence="2">The sequence shown here is derived from an EMBL/GenBank/DDBJ whole genome shotgun (WGS) entry which is preliminary data.</text>
</comment>
<dbReference type="Gene3D" id="1.10.10.10">
    <property type="entry name" value="Winged helix-like DNA-binding domain superfamily/Winged helix DNA-binding domain"/>
    <property type="match status" value="1"/>
</dbReference>
<dbReference type="InterPro" id="IPR005149">
    <property type="entry name" value="Tscrpt_reg_PadR_N"/>
</dbReference>
<dbReference type="Proteomes" id="UP001165524">
    <property type="component" value="Unassembled WGS sequence"/>
</dbReference>
<sequence>MEKSNTRRQQQRSGAEQLTRGRKFSAEELRLTLLWCLQQAPAHGYQLIKQLGALSHGYYSPSPGVLYPALAQLEASRLAEVEQCGKRKRYRLTAAGRDYVQAHQQQAELLIAALRHAAKRMQWLSLAGESEALASETTGWLPEYIHARRALRTALLANSEADHAAQRRLIEILQRASAEILAVAGRAGPSSEV</sequence>
<dbReference type="RefSeq" id="WP_246951679.1">
    <property type="nucleotide sequence ID" value="NZ_JALKII010000005.1"/>
</dbReference>
<dbReference type="InterPro" id="IPR036388">
    <property type="entry name" value="WH-like_DNA-bd_sf"/>
</dbReference>
<keyword evidence="3" id="KW-1185">Reference proteome</keyword>
<feature type="domain" description="Transcription regulator PadR N-terminal" evidence="1">
    <location>
        <begin position="33"/>
        <end position="101"/>
    </location>
</feature>
<dbReference type="PANTHER" id="PTHR43252:SF7">
    <property type="entry name" value="TRANSCRIPTIONAL REGULATOR YQJI"/>
    <property type="match status" value="1"/>
</dbReference>
<name>A0ABT0E7F1_9GAMM</name>
<dbReference type="SUPFAM" id="SSF46785">
    <property type="entry name" value="Winged helix' DNA-binding domain"/>
    <property type="match status" value="1"/>
</dbReference>
<evidence type="ECO:0000313" key="3">
    <source>
        <dbReference type="Proteomes" id="UP001165524"/>
    </source>
</evidence>
<dbReference type="EMBL" id="JALKII010000005">
    <property type="protein sequence ID" value="MCK0537756.1"/>
    <property type="molecule type" value="Genomic_DNA"/>
</dbReference>
<dbReference type="Pfam" id="PF03551">
    <property type="entry name" value="PadR"/>
    <property type="match status" value="1"/>
</dbReference>